<organism evidence="9 10">
    <name type="scientific">Neorhizobium alkalisoli</name>
    <dbReference type="NCBI Taxonomy" id="528178"/>
    <lineage>
        <taxon>Bacteria</taxon>
        <taxon>Pseudomonadati</taxon>
        <taxon>Pseudomonadota</taxon>
        <taxon>Alphaproteobacteria</taxon>
        <taxon>Hyphomicrobiales</taxon>
        <taxon>Rhizobiaceae</taxon>
        <taxon>Rhizobium/Agrobacterium group</taxon>
        <taxon>Neorhizobium</taxon>
    </lineage>
</organism>
<dbReference type="Gene3D" id="1.10.10.10">
    <property type="entry name" value="Winged helix-like DNA-binding domain superfamily/Winged helix DNA-binding domain"/>
    <property type="match status" value="1"/>
</dbReference>
<evidence type="ECO:0000256" key="2">
    <source>
        <dbReference type="ARBA" id="ARBA00023015"/>
    </source>
</evidence>
<gene>
    <name evidence="9" type="ORF">FHW37_106364</name>
</gene>
<proteinExistence type="inferred from homology"/>
<reference evidence="9 10" key="1">
    <citation type="submission" date="2019-06" db="EMBL/GenBank/DDBJ databases">
        <title>Sorghum-associated microbial communities from plants grown in Nebraska, USA.</title>
        <authorList>
            <person name="Schachtman D."/>
        </authorList>
    </citation>
    <scope>NUCLEOTIDE SEQUENCE [LARGE SCALE GENOMIC DNA]</scope>
    <source>
        <strain evidence="9 10">1225</strain>
    </source>
</reference>
<dbReference type="Pfam" id="PF03466">
    <property type="entry name" value="LysR_substrate"/>
    <property type="match status" value="1"/>
</dbReference>
<keyword evidence="2" id="KW-0805">Transcription regulation</keyword>
<comment type="function">
    <text evidence="5">Transcriptional regulator of the ttuABCDE tartrate utilization operon.</text>
</comment>
<keyword evidence="10" id="KW-1185">Reference proteome</keyword>
<dbReference type="Pfam" id="PF00126">
    <property type="entry name" value="HTH_1"/>
    <property type="match status" value="1"/>
</dbReference>
<name>A0A561QJ63_9HYPH</name>
<accession>A0A561QJ63</accession>
<evidence type="ECO:0000313" key="9">
    <source>
        <dbReference type="EMBL" id="TWF50400.1"/>
    </source>
</evidence>
<evidence type="ECO:0000313" key="10">
    <source>
        <dbReference type="Proteomes" id="UP000320653"/>
    </source>
</evidence>
<evidence type="ECO:0000256" key="6">
    <source>
        <dbReference type="ARBA" id="ARBA00067332"/>
    </source>
</evidence>
<dbReference type="AlphaFoldDB" id="A0A561QJ63"/>
<dbReference type="InterPro" id="IPR036388">
    <property type="entry name" value="WH-like_DNA-bd_sf"/>
</dbReference>
<evidence type="ECO:0000256" key="1">
    <source>
        <dbReference type="ARBA" id="ARBA00009437"/>
    </source>
</evidence>
<comment type="similarity">
    <text evidence="1">Belongs to the LysR transcriptional regulatory family.</text>
</comment>
<dbReference type="SUPFAM" id="SSF53850">
    <property type="entry name" value="Periplasmic binding protein-like II"/>
    <property type="match status" value="1"/>
</dbReference>
<feature type="domain" description="HTH lysR-type" evidence="8">
    <location>
        <begin position="5"/>
        <end position="64"/>
    </location>
</feature>
<evidence type="ECO:0000256" key="7">
    <source>
        <dbReference type="ARBA" id="ARBA00083243"/>
    </source>
</evidence>
<dbReference type="PRINTS" id="PR00039">
    <property type="entry name" value="HTHLYSR"/>
</dbReference>
<evidence type="ECO:0000256" key="3">
    <source>
        <dbReference type="ARBA" id="ARBA00023125"/>
    </source>
</evidence>
<keyword evidence="3" id="KW-0238">DNA-binding</keyword>
<dbReference type="EMBL" id="VIWP01000006">
    <property type="protein sequence ID" value="TWF50400.1"/>
    <property type="molecule type" value="Genomic_DNA"/>
</dbReference>
<dbReference type="GO" id="GO:0003677">
    <property type="term" value="F:DNA binding"/>
    <property type="evidence" value="ECO:0007669"/>
    <property type="project" value="UniProtKB-KW"/>
</dbReference>
<evidence type="ECO:0000259" key="8">
    <source>
        <dbReference type="PROSITE" id="PS50931"/>
    </source>
</evidence>
<dbReference type="GO" id="GO:0003700">
    <property type="term" value="F:DNA-binding transcription factor activity"/>
    <property type="evidence" value="ECO:0007669"/>
    <property type="project" value="InterPro"/>
</dbReference>
<dbReference type="InterPro" id="IPR000847">
    <property type="entry name" value="LysR_HTH_N"/>
</dbReference>
<dbReference type="InterPro" id="IPR050176">
    <property type="entry name" value="LTTR"/>
</dbReference>
<evidence type="ECO:0000256" key="4">
    <source>
        <dbReference type="ARBA" id="ARBA00023163"/>
    </source>
</evidence>
<dbReference type="InterPro" id="IPR036390">
    <property type="entry name" value="WH_DNA-bd_sf"/>
</dbReference>
<dbReference type="Proteomes" id="UP000320653">
    <property type="component" value="Unassembled WGS sequence"/>
</dbReference>
<dbReference type="PANTHER" id="PTHR30579:SF7">
    <property type="entry name" value="HTH-TYPE TRANSCRIPTIONAL REGULATOR LRHA-RELATED"/>
    <property type="match status" value="1"/>
</dbReference>
<dbReference type="PANTHER" id="PTHR30579">
    <property type="entry name" value="TRANSCRIPTIONAL REGULATOR"/>
    <property type="match status" value="1"/>
</dbReference>
<dbReference type="Gene3D" id="3.40.190.10">
    <property type="entry name" value="Periplasmic binding protein-like II"/>
    <property type="match status" value="2"/>
</dbReference>
<dbReference type="OrthoDB" id="9789529at2"/>
<comment type="caution">
    <text evidence="9">The sequence shown here is derived from an EMBL/GenBank/DDBJ whole genome shotgun (WGS) entry which is preliminary data.</text>
</comment>
<evidence type="ECO:0000256" key="5">
    <source>
        <dbReference type="ARBA" id="ARBA00054626"/>
    </source>
</evidence>
<keyword evidence="4" id="KW-0804">Transcription</keyword>
<dbReference type="SUPFAM" id="SSF46785">
    <property type="entry name" value="Winged helix' DNA-binding domain"/>
    <property type="match status" value="1"/>
</dbReference>
<dbReference type="InterPro" id="IPR005119">
    <property type="entry name" value="LysR_subst-bd"/>
</dbReference>
<dbReference type="FunFam" id="1.10.10.10:FF:000001">
    <property type="entry name" value="LysR family transcriptional regulator"/>
    <property type="match status" value="1"/>
</dbReference>
<dbReference type="PROSITE" id="PS50931">
    <property type="entry name" value="HTH_LYSR"/>
    <property type="match status" value="1"/>
</dbReference>
<sequence length="299" mass="32152">MTLPFDLDLLRTFAAVIDTGGFTRAAERVHLTQSTVSQQVKKLETTIGHTLLLREKSSGSIRLTEEGELLLSYARRLLAVAEEAVDALARKPQPKPVRLGVPEDFAGRRLIDLLTGFAGASPQIRLDTVSGWSVELKRLLEAGEIDLALIKREPGDGACLASWPEKLVWVGSRTRSHDADPGTSQNPLPLALFPSGCIYRDRAINSMEKQGRRWHVAYASQGLMGVQAAVASGLGISLLPADAVLPEHLPLAPEAGFEPQPDTELALVKGRPKLSPECRQLADFLITSIGGVNAAANCG</sequence>
<protein>
    <recommendedName>
        <fullName evidence="6">HTH-type transcriptional regulator TtuA</fullName>
    </recommendedName>
    <alternativeName>
        <fullName evidence="7">Tartrate utilization transcriptional regulator</fullName>
    </alternativeName>
</protein>
<dbReference type="RefSeq" id="WP_145640768.1">
    <property type="nucleotide sequence ID" value="NZ_VIWP01000006.1"/>
</dbReference>